<gene>
    <name evidence="2" type="primary">ttg2D_2</name>
    <name evidence="2" type="ORF">tinsulaeT_31340</name>
</gene>
<dbReference type="EMBL" id="BSST01000001">
    <property type="protein sequence ID" value="GLX79794.1"/>
    <property type="molecule type" value="Genomic_DNA"/>
</dbReference>
<protein>
    <submittedName>
        <fullName evidence="2">Organic solvent ABC transporter substrate-binding protein</fullName>
    </submittedName>
</protein>
<dbReference type="InterPro" id="IPR042245">
    <property type="entry name" value="Tgt2/MlaC_sf"/>
</dbReference>
<dbReference type="PANTHER" id="PTHR36573:SF1">
    <property type="entry name" value="INTERMEMBRANE PHOSPHOLIPID TRANSPORT SYSTEM BINDING PROTEIN MLAC"/>
    <property type="match status" value="1"/>
</dbReference>
<proteinExistence type="predicted"/>
<feature type="signal peptide" evidence="1">
    <location>
        <begin position="1"/>
        <end position="29"/>
    </location>
</feature>
<keyword evidence="1" id="KW-0732">Signal</keyword>
<evidence type="ECO:0000313" key="3">
    <source>
        <dbReference type="Proteomes" id="UP001157186"/>
    </source>
</evidence>
<comment type="caution">
    <text evidence="2">The sequence shown here is derived from an EMBL/GenBank/DDBJ whole genome shotgun (WGS) entry which is preliminary data.</text>
</comment>
<dbReference type="RefSeq" id="WP_284245726.1">
    <property type="nucleotide sequence ID" value="NZ_BSST01000001.1"/>
</dbReference>
<sequence>MKRKHTWYLDALVLAFLLLSILIAAGAMANELSADNKVKTVFSRIESSLKQLKLAGNFNLHTIKAVLSTELLPEVDTKFFAYKVLAQHLTQLSEQQKVHFEHELSLQLINSYSHLLSKYNNESLSYKQSNVSKSGKLAMVNITIIGINKTNQATVKLRKSASQEWLFFDIVIEGISLLDAKLKEINSSIRQNGIEQTLIKLNELNISKAN</sequence>
<dbReference type="InterPro" id="IPR008869">
    <property type="entry name" value="MlaC/ttg2D"/>
</dbReference>
<organism evidence="2 3">
    <name type="scientific">Thalassotalea insulae</name>
    <dbReference type="NCBI Taxonomy" id="2056778"/>
    <lineage>
        <taxon>Bacteria</taxon>
        <taxon>Pseudomonadati</taxon>
        <taxon>Pseudomonadota</taxon>
        <taxon>Gammaproteobacteria</taxon>
        <taxon>Alteromonadales</taxon>
        <taxon>Colwelliaceae</taxon>
        <taxon>Thalassotalea</taxon>
    </lineage>
</organism>
<dbReference type="Pfam" id="PF05494">
    <property type="entry name" value="MlaC"/>
    <property type="match status" value="1"/>
</dbReference>
<dbReference type="PANTHER" id="PTHR36573">
    <property type="entry name" value="INTERMEMBRANE PHOSPHOLIPID TRANSPORT SYSTEM BINDING PROTEIN MLAC"/>
    <property type="match status" value="1"/>
</dbReference>
<keyword evidence="3" id="KW-1185">Reference proteome</keyword>
<evidence type="ECO:0000256" key="1">
    <source>
        <dbReference type="SAM" id="SignalP"/>
    </source>
</evidence>
<accession>A0ABQ6GX78</accession>
<feature type="chain" id="PRO_5045953026" evidence="1">
    <location>
        <begin position="30"/>
        <end position="210"/>
    </location>
</feature>
<reference evidence="2 3" key="1">
    <citation type="submission" date="2023-03" db="EMBL/GenBank/DDBJ databases">
        <title>Draft genome sequence of Thalassotalea insulae KCTC 62186T.</title>
        <authorList>
            <person name="Sawabe T."/>
        </authorList>
    </citation>
    <scope>NUCLEOTIDE SEQUENCE [LARGE SCALE GENOMIC DNA]</scope>
    <source>
        <strain evidence="2 3">KCTC 62186</strain>
    </source>
</reference>
<dbReference type="Proteomes" id="UP001157186">
    <property type="component" value="Unassembled WGS sequence"/>
</dbReference>
<dbReference type="Gene3D" id="3.10.450.710">
    <property type="entry name" value="Tgt2/MlaC"/>
    <property type="match status" value="1"/>
</dbReference>
<name>A0ABQ6GX78_9GAMM</name>
<evidence type="ECO:0000313" key="2">
    <source>
        <dbReference type="EMBL" id="GLX79794.1"/>
    </source>
</evidence>